<keyword evidence="3" id="KW-1185">Reference proteome</keyword>
<accession>C1MUE7</accession>
<dbReference type="Proteomes" id="UP000001876">
    <property type="component" value="Unassembled WGS sequence"/>
</dbReference>
<name>C1MUE7_MICPC</name>
<protein>
    <submittedName>
        <fullName evidence="2">Predicted protein</fullName>
    </submittedName>
</protein>
<dbReference type="GeneID" id="9684623"/>
<evidence type="ECO:0000313" key="2">
    <source>
        <dbReference type="EMBL" id="EEH56315.1"/>
    </source>
</evidence>
<sequence length="267" mass="26432">MPPERYSAATAGACAVAAARSAPKASHRVAGLTPPAAAANDAKPGRTSTSFARSPLAPRGPATSAGNGSGARPESAAVTASGASFAESAAVSAARSDVRAVVVSDEDPSARLAHPPPFPPQTLSSPTRVQITPIALGNSVDGNLPNGAASTNALSALHAAGRHASDGSACTIRTSASCVVAATSPSVLDNDAKFLRITAPVFGFVRTSATAMYCLVTFPSSRCAIAESAAARTRGAGSWNATRNSVVVGDRGSSCALDAGNNFGQCA</sequence>
<evidence type="ECO:0000256" key="1">
    <source>
        <dbReference type="SAM" id="MobiDB-lite"/>
    </source>
</evidence>
<proteinExistence type="predicted"/>
<dbReference type="KEGG" id="mpp:MICPUCDRAFT_40192"/>
<dbReference type="EMBL" id="GG663740">
    <property type="protein sequence ID" value="EEH56315.1"/>
    <property type="molecule type" value="Genomic_DNA"/>
</dbReference>
<organism evidence="3">
    <name type="scientific">Micromonas pusilla (strain CCMP1545)</name>
    <name type="common">Picoplanktonic green alga</name>
    <dbReference type="NCBI Taxonomy" id="564608"/>
    <lineage>
        <taxon>Eukaryota</taxon>
        <taxon>Viridiplantae</taxon>
        <taxon>Chlorophyta</taxon>
        <taxon>Mamiellophyceae</taxon>
        <taxon>Mamiellales</taxon>
        <taxon>Mamiellaceae</taxon>
        <taxon>Micromonas</taxon>
    </lineage>
</organism>
<feature type="region of interest" description="Disordered" evidence="1">
    <location>
        <begin position="20"/>
        <end position="75"/>
    </location>
</feature>
<dbReference type="AlphaFoldDB" id="C1MUE7"/>
<reference evidence="2 3" key="1">
    <citation type="journal article" date="2009" name="Science">
        <title>Green evolution and dynamic adaptations revealed by genomes of the marine picoeukaryotes Micromonas.</title>
        <authorList>
            <person name="Worden A.Z."/>
            <person name="Lee J.H."/>
            <person name="Mock T."/>
            <person name="Rouze P."/>
            <person name="Simmons M.P."/>
            <person name="Aerts A.L."/>
            <person name="Allen A.E."/>
            <person name="Cuvelier M.L."/>
            <person name="Derelle E."/>
            <person name="Everett M.V."/>
            <person name="Foulon E."/>
            <person name="Grimwood J."/>
            <person name="Gundlach H."/>
            <person name="Henrissat B."/>
            <person name="Napoli C."/>
            <person name="McDonald S.M."/>
            <person name="Parker M.S."/>
            <person name="Rombauts S."/>
            <person name="Salamov A."/>
            <person name="Von Dassow P."/>
            <person name="Badger J.H."/>
            <person name="Coutinho P.M."/>
            <person name="Demir E."/>
            <person name="Dubchak I."/>
            <person name="Gentemann C."/>
            <person name="Eikrem W."/>
            <person name="Gready J.E."/>
            <person name="John U."/>
            <person name="Lanier W."/>
            <person name="Lindquist E.A."/>
            <person name="Lucas S."/>
            <person name="Mayer K.F."/>
            <person name="Moreau H."/>
            <person name="Not F."/>
            <person name="Otillar R."/>
            <person name="Panaud O."/>
            <person name="Pangilinan J."/>
            <person name="Paulsen I."/>
            <person name="Piegu B."/>
            <person name="Poliakov A."/>
            <person name="Robbens S."/>
            <person name="Schmutz J."/>
            <person name="Toulza E."/>
            <person name="Wyss T."/>
            <person name="Zelensky A."/>
            <person name="Zhou K."/>
            <person name="Armbrust E.V."/>
            <person name="Bhattacharya D."/>
            <person name="Goodenough U.W."/>
            <person name="Van de Peer Y."/>
            <person name="Grigoriev I.V."/>
        </authorList>
    </citation>
    <scope>NUCLEOTIDE SEQUENCE [LARGE SCALE GENOMIC DNA]</scope>
    <source>
        <strain evidence="2 3">CCMP1545</strain>
    </source>
</reference>
<gene>
    <name evidence="2" type="ORF">MICPUCDRAFT_40192</name>
</gene>
<dbReference type="RefSeq" id="XP_003059183.1">
    <property type="nucleotide sequence ID" value="XM_003059137.1"/>
</dbReference>
<feature type="region of interest" description="Disordered" evidence="1">
    <location>
        <begin position="105"/>
        <end position="125"/>
    </location>
</feature>
<evidence type="ECO:0000313" key="3">
    <source>
        <dbReference type="Proteomes" id="UP000001876"/>
    </source>
</evidence>